<evidence type="ECO:0000313" key="9">
    <source>
        <dbReference type="RefSeq" id="XP_006182377.2"/>
    </source>
</evidence>
<dbReference type="AlphaFoldDB" id="A0A8B6YEH3"/>
<dbReference type="RefSeq" id="XP_006182377.2">
    <property type="nucleotide sequence ID" value="XM_006182315.2"/>
</dbReference>
<accession>A0A8B6YEH3</accession>
<dbReference type="Pfam" id="PF00726">
    <property type="entry name" value="IL10"/>
    <property type="match status" value="1"/>
</dbReference>
<feature type="disulfide bond" evidence="6">
    <location>
        <begin position="105"/>
        <end position="158"/>
    </location>
</feature>
<evidence type="ECO:0000256" key="4">
    <source>
        <dbReference type="ARBA" id="ARBA00022525"/>
    </source>
</evidence>
<dbReference type="KEGG" id="cfr:102508272"/>
<name>A0A8B6YEH3_CAMFR</name>
<dbReference type="InterPro" id="IPR009079">
    <property type="entry name" value="4_helix_cytokine-like_core"/>
</dbReference>
<evidence type="ECO:0000256" key="3">
    <source>
        <dbReference type="ARBA" id="ARBA00022514"/>
    </source>
</evidence>
<keyword evidence="8" id="KW-1185">Reference proteome</keyword>
<evidence type="ECO:0000256" key="2">
    <source>
        <dbReference type="ARBA" id="ARBA00008813"/>
    </source>
</evidence>
<dbReference type="PANTHER" id="PTHR48482">
    <property type="entry name" value="INTERLEUKIN-19-RELATED"/>
    <property type="match status" value="1"/>
</dbReference>
<dbReference type="GO" id="GO:0005615">
    <property type="term" value="C:extracellular space"/>
    <property type="evidence" value="ECO:0007669"/>
    <property type="project" value="UniProtKB-UniRule"/>
</dbReference>
<dbReference type="GeneID" id="102508272"/>
<comment type="function">
    <text evidence="7">Immune regulatory cytokine.</text>
</comment>
<keyword evidence="4 7" id="KW-0964">Secreted</keyword>
<dbReference type="GO" id="GO:0005125">
    <property type="term" value="F:cytokine activity"/>
    <property type="evidence" value="ECO:0007669"/>
    <property type="project" value="UniProtKB-UniRule"/>
</dbReference>
<evidence type="ECO:0000256" key="1">
    <source>
        <dbReference type="ARBA" id="ARBA00004613"/>
    </source>
</evidence>
<dbReference type="Proteomes" id="UP000694856">
    <property type="component" value="Chromosome 23"/>
</dbReference>
<organism evidence="8 9">
    <name type="scientific">Camelus ferus</name>
    <name type="common">Wild bactrian camel</name>
    <name type="synonym">Camelus bactrianus ferus</name>
    <dbReference type="NCBI Taxonomy" id="419612"/>
    <lineage>
        <taxon>Eukaryota</taxon>
        <taxon>Metazoa</taxon>
        <taxon>Chordata</taxon>
        <taxon>Craniata</taxon>
        <taxon>Vertebrata</taxon>
        <taxon>Euteleostomi</taxon>
        <taxon>Mammalia</taxon>
        <taxon>Eutheria</taxon>
        <taxon>Laurasiatheria</taxon>
        <taxon>Artiodactyla</taxon>
        <taxon>Tylopoda</taxon>
        <taxon>Camelidae</taxon>
        <taxon>Camelus</taxon>
    </lineage>
</organism>
<evidence type="ECO:0000256" key="6">
    <source>
        <dbReference type="PIRSR" id="PIRSR620443-51"/>
    </source>
</evidence>
<dbReference type="SMART" id="SM00188">
    <property type="entry name" value="IL10"/>
    <property type="match status" value="1"/>
</dbReference>
<sequence>MEKSVSHALSFEFLALVVSRFWHKMRGSGLPLCLLSAVFSLSWAPSASLKTLHLGSCVITTNLQGIRSGFAEIQSTVQTKDEILDIRILKKTHSLQDTTPAYQCCLLRHILRLYLDRVFKNYQTPDHHVLRKVSSLANSFLAIKKDLRLCHAHLTCPCGEEAMEKYSQILSHFEELQPQAAVVKALGELDILLRWIEAID</sequence>
<dbReference type="Gene3D" id="1.20.1250.10">
    <property type="match status" value="1"/>
</dbReference>
<gene>
    <name evidence="9" type="primary">IL20</name>
</gene>
<dbReference type="CTD" id="50604"/>
<keyword evidence="6" id="KW-1015">Disulfide bond</keyword>
<comment type="subcellular location">
    <subcellularLocation>
        <location evidence="1 7">Secreted</location>
    </subcellularLocation>
</comment>
<evidence type="ECO:0000256" key="7">
    <source>
        <dbReference type="RuleBase" id="RU368043"/>
    </source>
</evidence>
<feature type="disulfide bond" evidence="6">
    <location>
        <begin position="57"/>
        <end position="150"/>
    </location>
</feature>
<dbReference type="InterPro" id="IPR020444">
    <property type="entry name" value="IL-24"/>
</dbReference>
<reference evidence="9" key="1">
    <citation type="submission" date="2025-08" db="UniProtKB">
        <authorList>
            <consortium name="RefSeq"/>
        </authorList>
    </citation>
    <scope>IDENTIFICATION</scope>
    <source>
        <tissue evidence="9">Ear skin</tissue>
    </source>
</reference>
<dbReference type="SUPFAM" id="SSF47266">
    <property type="entry name" value="4-helical cytokines"/>
    <property type="match status" value="1"/>
</dbReference>
<proteinExistence type="inferred from homology"/>
<feature type="disulfide bond" evidence="6">
    <location>
        <begin position="104"/>
        <end position="156"/>
    </location>
</feature>
<keyword evidence="5" id="KW-0732">Signal</keyword>
<keyword evidence="3 7" id="KW-0202">Cytokine</keyword>
<dbReference type="InterPro" id="IPR020443">
    <property type="entry name" value="IL-10/19/20/24/26"/>
</dbReference>
<evidence type="ECO:0000256" key="5">
    <source>
        <dbReference type="ARBA" id="ARBA00022729"/>
    </source>
</evidence>
<comment type="similarity">
    <text evidence="2 7">Belongs to the IL-10 family.</text>
</comment>
<dbReference type="PANTHER" id="PTHR48482:SF2">
    <property type="entry name" value="INTERLEUKIN-20"/>
    <property type="match status" value="1"/>
</dbReference>
<protein>
    <recommendedName>
        <fullName evidence="7">Interleukin family protein</fullName>
    </recommendedName>
</protein>
<dbReference type="PRINTS" id="PR01937">
    <property type="entry name" value="INTRLEUKIN24"/>
</dbReference>
<evidence type="ECO:0000313" key="8">
    <source>
        <dbReference type="Proteomes" id="UP000694856"/>
    </source>
</evidence>